<comment type="similarity">
    <text evidence="2">Belongs to the NTE family.</text>
</comment>
<dbReference type="Proteomes" id="UP001162891">
    <property type="component" value="Chromosome"/>
</dbReference>
<evidence type="ECO:0000256" key="6">
    <source>
        <dbReference type="ARBA" id="ARBA00022989"/>
    </source>
</evidence>
<keyword evidence="6" id="KW-1133">Transmembrane helix</keyword>
<dbReference type="InterPro" id="IPR050301">
    <property type="entry name" value="NTE"/>
</dbReference>
<feature type="domain" description="Cyclic nucleotide-binding" evidence="10">
    <location>
        <begin position="28"/>
        <end position="107"/>
    </location>
</feature>
<dbReference type="PANTHER" id="PTHR14226:SF29">
    <property type="entry name" value="NEUROPATHY TARGET ESTERASE SWS"/>
    <property type="match status" value="1"/>
</dbReference>
<evidence type="ECO:0000256" key="2">
    <source>
        <dbReference type="ARBA" id="ARBA00006636"/>
    </source>
</evidence>
<proteinExistence type="inferred from homology"/>
<dbReference type="InterPro" id="IPR001423">
    <property type="entry name" value="LysoPLipase_patatin_CS"/>
</dbReference>
<protein>
    <submittedName>
        <fullName evidence="12">Patatin</fullName>
    </submittedName>
</protein>
<dbReference type="Gene3D" id="2.60.120.10">
    <property type="entry name" value="Jelly Rolls"/>
    <property type="match status" value="1"/>
</dbReference>
<comment type="caution">
    <text evidence="9">Lacks conserved residue(s) required for the propagation of feature annotation.</text>
</comment>
<reference evidence="13" key="1">
    <citation type="journal article" date="2022" name="Int. J. Syst. Evol. Microbiol.">
        <title>Anaeromyxobacter oryzae sp. nov., Anaeromyxobacter diazotrophicus sp. nov. and Anaeromyxobacter paludicola sp. nov., isolated from paddy soils.</title>
        <authorList>
            <person name="Itoh H."/>
            <person name="Xu Z."/>
            <person name="Mise K."/>
            <person name="Masuda Y."/>
            <person name="Ushijima N."/>
            <person name="Hayakawa C."/>
            <person name="Shiratori Y."/>
            <person name="Senoo K."/>
        </authorList>
    </citation>
    <scope>NUCLEOTIDE SEQUENCE [LARGE SCALE GENOMIC DNA]</scope>
    <source>
        <strain evidence="13">Red232</strain>
    </source>
</reference>
<evidence type="ECO:0000256" key="4">
    <source>
        <dbReference type="ARBA" id="ARBA00022801"/>
    </source>
</evidence>
<dbReference type="CDD" id="cd07205">
    <property type="entry name" value="Pat_PNPLA6_PNPLA7_NTE1_like"/>
    <property type="match status" value="1"/>
</dbReference>
<feature type="domain" description="PNPLA" evidence="11">
    <location>
        <begin position="319"/>
        <end position="480"/>
    </location>
</feature>
<dbReference type="SMART" id="SM00100">
    <property type="entry name" value="cNMP"/>
    <property type="match status" value="1"/>
</dbReference>
<evidence type="ECO:0000256" key="3">
    <source>
        <dbReference type="ARBA" id="ARBA00022692"/>
    </source>
</evidence>
<dbReference type="PANTHER" id="PTHR14226">
    <property type="entry name" value="NEUROPATHY TARGET ESTERASE/SWISS CHEESE D.MELANOGASTER"/>
    <property type="match status" value="1"/>
</dbReference>
<dbReference type="Pfam" id="PF00027">
    <property type="entry name" value="cNMP_binding"/>
    <property type="match status" value="1"/>
</dbReference>
<name>A0ABN6MTA5_9BACT</name>
<dbReference type="Pfam" id="PF24179">
    <property type="entry name" value="NTE_Ploop"/>
    <property type="match status" value="1"/>
</dbReference>
<evidence type="ECO:0000256" key="7">
    <source>
        <dbReference type="ARBA" id="ARBA00023098"/>
    </source>
</evidence>
<dbReference type="Pfam" id="PF01734">
    <property type="entry name" value="Patatin"/>
    <property type="match status" value="1"/>
</dbReference>
<keyword evidence="5 9" id="KW-0442">Lipid degradation</keyword>
<dbReference type="InterPro" id="IPR018490">
    <property type="entry name" value="cNMP-bd_dom_sf"/>
</dbReference>
<dbReference type="SUPFAM" id="SSF51206">
    <property type="entry name" value="cAMP-binding domain-like"/>
    <property type="match status" value="1"/>
</dbReference>
<feature type="active site" description="Proton acceptor" evidence="9">
    <location>
        <position position="467"/>
    </location>
</feature>
<feature type="short sequence motif" description="DGA/G" evidence="9">
    <location>
        <begin position="467"/>
        <end position="469"/>
    </location>
</feature>
<dbReference type="CDD" id="cd00038">
    <property type="entry name" value="CAP_ED"/>
    <property type="match status" value="1"/>
</dbReference>
<dbReference type="InterPro" id="IPR018488">
    <property type="entry name" value="cNMP-bd_CS"/>
</dbReference>
<dbReference type="InterPro" id="IPR014710">
    <property type="entry name" value="RmlC-like_jellyroll"/>
</dbReference>
<feature type="short sequence motif" description="GXSXG" evidence="9">
    <location>
        <begin position="350"/>
        <end position="354"/>
    </location>
</feature>
<evidence type="ECO:0000256" key="1">
    <source>
        <dbReference type="ARBA" id="ARBA00004370"/>
    </source>
</evidence>
<dbReference type="RefSeq" id="WP_248360561.1">
    <property type="nucleotide sequence ID" value="NZ_AP025591.1"/>
</dbReference>
<comment type="subcellular location">
    <subcellularLocation>
        <location evidence="1">Membrane</location>
    </subcellularLocation>
</comment>
<keyword evidence="3" id="KW-0812">Transmembrane</keyword>
<evidence type="ECO:0000256" key="9">
    <source>
        <dbReference type="PROSITE-ProRule" id="PRU01161"/>
    </source>
</evidence>
<keyword evidence="13" id="KW-1185">Reference proteome</keyword>
<dbReference type="EMBL" id="AP025591">
    <property type="protein sequence ID" value="BDG02880.1"/>
    <property type="molecule type" value="Genomic_DNA"/>
</dbReference>
<dbReference type="InterPro" id="IPR000595">
    <property type="entry name" value="cNMP-bd_dom"/>
</dbReference>
<dbReference type="SUPFAM" id="SSF52151">
    <property type="entry name" value="FabD/lysophospholipase-like"/>
    <property type="match status" value="1"/>
</dbReference>
<evidence type="ECO:0000313" key="13">
    <source>
        <dbReference type="Proteomes" id="UP001162891"/>
    </source>
</evidence>
<dbReference type="InterPro" id="IPR016035">
    <property type="entry name" value="Acyl_Trfase/lysoPLipase"/>
</dbReference>
<evidence type="ECO:0000313" key="12">
    <source>
        <dbReference type="EMBL" id="BDG02880.1"/>
    </source>
</evidence>
<dbReference type="Gene3D" id="3.40.1090.10">
    <property type="entry name" value="Cytosolic phospholipase A2 catalytic domain"/>
    <property type="match status" value="2"/>
</dbReference>
<gene>
    <name evidence="12" type="ORF">AMOR_18760</name>
</gene>
<keyword evidence="8" id="KW-0472">Membrane</keyword>
<evidence type="ECO:0000259" key="10">
    <source>
        <dbReference type="PROSITE" id="PS50042"/>
    </source>
</evidence>
<feature type="active site" description="Nucleophile" evidence="9">
    <location>
        <position position="352"/>
    </location>
</feature>
<accession>A0ABN6MTA5</accession>
<evidence type="ECO:0000256" key="5">
    <source>
        <dbReference type="ARBA" id="ARBA00022963"/>
    </source>
</evidence>
<dbReference type="PROSITE" id="PS01237">
    <property type="entry name" value="UPF0028"/>
    <property type="match status" value="1"/>
</dbReference>
<organism evidence="12 13">
    <name type="scientific">Anaeromyxobacter oryzae</name>
    <dbReference type="NCBI Taxonomy" id="2918170"/>
    <lineage>
        <taxon>Bacteria</taxon>
        <taxon>Pseudomonadati</taxon>
        <taxon>Myxococcota</taxon>
        <taxon>Myxococcia</taxon>
        <taxon>Myxococcales</taxon>
        <taxon>Cystobacterineae</taxon>
        <taxon>Anaeromyxobacteraceae</taxon>
        <taxon>Anaeromyxobacter</taxon>
    </lineage>
</organism>
<dbReference type="InterPro" id="IPR056556">
    <property type="entry name" value="NTE1_P-loop_dom"/>
</dbReference>
<dbReference type="PROSITE" id="PS51635">
    <property type="entry name" value="PNPLA"/>
    <property type="match status" value="1"/>
</dbReference>
<sequence length="606" mass="66272">MNVAHGSESPQLTDDLRSLGEWVRVRGGERLFRQGEPGDSMYVVVSGRLVALRERGSSGHRVVGEIRPGESVGEMGLLARQPRSATVQASRDSVVVRISEEAFRQIVAEHPRLVASIARLMARRSTELVGATPARQRARSIAIVPLRRSVRCADFVESLRRAMGRRGPTLVVDRARVDAVLSANGASRAKGDDARSLVLSRWLDEQELRHDALLHVTDELDDPWTAQCLRHADVILMLAPAGESPEPGRDERLLARGDGDAEGARRELVLVHPRGVRSPAGTERWIAPRAVARHHHVRSRDDDDFRRLARHLAGEAIGLVLGGGAARGFAHLGVVRALREAGIPIDGVGGSSQGAIVGATVALDWDDDEIERAHREGFTRRNPIGDYALIPHLALVRGKRLDTALQRWFGTRDVADTWRPFFCMSANLTRARPEAHRSGPLWRALRASVSLPGVLPPVVMDGDLHVDGGLLDNLPVEPMRRSGVGRIIAVDLTVGNERRMTGGELPSAFESLKRRLLSGGRADSPGLGSILVRSMMLPSTQRSQEVASSVDLFLEPKPADIGFVEWKALDRGIELGYRYAKRELATRDLRGWVDEDVALAAEADLA</sequence>
<dbReference type="PROSITE" id="PS00889">
    <property type="entry name" value="CNMP_BINDING_2"/>
    <property type="match status" value="1"/>
</dbReference>
<keyword evidence="7 9" id="KW-0443">Lipid metabolism</keyword>
<evidence type="ECO:0000256" key="8">
    <source>
        <dbReference type="ARBA" id="ARBA00023136"/>
    </source>
</evidence>
<keyword evidence="4 9" id="KW-0378">Hydrolase</keyword>
<evidence type="ECO:0000259" key="11">
    <source>
        <dbReference type="PROSITE" id="PS51635"/>
    </source>
</evidence>
<dbReference type="InterPro" id="IPR002641">
    <property type="entry name" value="PNPLA_dom"/>
</dbReference>
<dbReference type="PROSITE" id="PS50042">
    <property type="entry name" value="CNMP_BINDING_3"/>
    <property type="match status" value="1"/>
</dbReference>